<evidence type="ECO:0000313" key="3">
    <source>
        <dbReference type="EMBL" id="CAD8626207.1"/>
    </source>
</evidence>
<feature type="region of interest" description="Disordered" evidence="1">
    <location>
        <begin position="1"/>
        <end position="28"/>
    </location>
</feature>
<organism evidence="3">
    <name type="scientific">Cryptomonas curvata</name>
    <dbReference type="NCBI Taxonomy" id="233186"/>
    <lineage>
        <taxon>Eukaryota</taxon>
        <taxon>Cryptophyceae</taxon>
        <taxon>Cryptomonadales</taxon>
        <taxon>Cryptomonadaceae</taxon>
        <taxon>Cryptomonas</taxon>
    </lineage>
</organism>
<gene>
    <name evidence="3" type="ORF">CCUR1050_LOCUS3885</name>
</gene>
<feature type="transmembrane region" description="Helical" evidence="2">
    <location>
        <begin position="134"/>
        <end position="157"/>
    </location>
</feature>
<dbReference type="AlphaFoldDB" id="A0A7S0QE21"/>
<name>A0A7S0QE21_9CRYP</name>
<keyword evidence="2" id="KW-0472">Membrane</keyword>
<keyword evidence="2" id="KW-1133">Transmembrane helix</keyword>
<protein>
    <submittedName>
        <fullName evidence="3">Uncharacterized protein</fullName>
    </submittedName>
</protein>
<sequence>MKAEANPFAKTSERTSQRRTSEDSQIKSMLNSHSSWGLVLTPICESSEQFSAEKLPGDEHSSLSRALSSGANCEARSLSETFASINKSSVTNSQRRSCKGTVLSKTVDRETCKYGLDNRTTEEERKSLICLKNFTLAVAIDILPCIIAVIWAAAIFFSMPSHAQ</sequence>
<proteinExistence type="predicted"/>
<evidence type="ECO:0000256" key="1">
    <source>
        <dbReference type="SAM" id="MobiDB-lite"/>
    </source>
</evidence>
<feature type="compositionally biased region" description="Basic and acidic residues" evidence="1">
    <location>
        <begin position="11"/>
        <end position="25"/>
    </location>
</feature>
<evidence type="ECO:0000256" key="2">
    <source>
        <dbReference type="SAM" id="Phobius"/>
    </source>
</evidence>
<accession>A0A7S0QE21</accession>
<reference evidence="3" key="1">
    <citation type="submission" date="2021-01" db="EMBL/GenBank/DDBJ databases">
        <authorList>
            <person name="Corre E."/>
            <person name="Pelletier E."/>
            <person name="Niang G."/>
            <person name="Scheremetjew M."/>
            <person name="Finn R."/>
            <person name="Kale V."/>
            <person name="Holt S."/>
            <person name="Cochrane G."/>
            <person name="Meng A."/>
            <person name="Brown T."/>
            <person name="Cohen L."/>
        </authorList>
    </citation>
    <scope>NUCLEOTIDE SEQUENCE</scope>
    <source>
        <strain evidence="3">CCAP979/52</strain>
    </source>
</reference>
<dbReference type="EMBL" id="HBEZ01006870">
    <property type="protein sequence ID" value="CAD8626207.1"/>
    <property type="molecule type" value="Transcribed_RNA"/>
</dbReference>
<keyword evidence="2" id="KW-0812">Transmembrane</keyword>